<keyword evidence="3" id="KW-1185">Reference proteome</keyword>
<accession>A0A9D4ULA9</accession>
<evidence type="ECO:0000313" key="2">
    <source>
        <dbReference type="EMBL" id="KAI5069582.1"/>
    </source>
</evidence>
<reference evidence="2" key="1">
    <citation type="submission" date="2021-01" db="EMBL/GenBank/DDBJ databases">
        <title>Adiantum capillus-veneris genome.</title>
        <authorList>
            <person name="Fang Y."/>
            <person name="Liao Q."/>
        </authorList>
    </citation>
    <scope>NUCLEOTIDE SEQUENCE</scope>
    <source>
        <strain evidence="2">H3</strain>
        <tissue evidence="2">Leaf</tissue>
    </source>
</reference>
<comment type="caution">
    <text evidence="2">The sequence shown here is derived from an EMBL/GenBank/DDBJ whole genome shotgun (WGS) entry which is preliminary data.</text>
</comment>
<name>A0A9D4ULA9_ADICA</name>
<organism evidence="2 3">
    <name type="scientific">Adiantum capillus-veneris</name>
    <name type="common">Maidenhair fern</name>
    <dbReference type="NCBI Taxonomy" id="13818"/>
    <lineage>
        <taxon>Eukaryota</taxon>
        <taxon>Viridiplantae</taxon>
        <taxon>Streptophyta</taxon>
        <taxon>Embryophyta</taxon>
        <taxon>Tracheophyta</taxon>
        <taxon>Polypodiopsida</taxon>
        <taxon>Polypodiidae</taxon>
        <taxon>Polypodiales</taxon>
        <taxon>Pteridineae</taxon>
        <taxon>Pteridaceae</taxon>
        <taxon>Vittarioideae</taxon>
        <taxon>Adiantum</taxon>
    </lineage>
</organism>
<protein>
    <submittedName>
        <fullName evidence="2">Uncharacterized protein</fullName>
    </submittedName>
</protein>
<evidence type="ECO:0000256" key="1">
    <source>
        <dbReference type="SAM" id="MobiDB-lite"/>
    </source>
</evidence>
<dbReference type="AlphaFoldDB" id="A0A9D4ULA9"/>
<sequence>MEEASADLVSLPSCDELASTGPGETNQPAYTPFRHGAVILASPLSGHPCGWLLPSALQGQCPMLCVGGA</sequence>
<dbReference type="Proteomes" id="UP000886520">
    <property type="component" value="Chromosome 15"/>
</dbReference>
<proteinExistence type="predicted"/>
<gene>
    <name evidence="2" type="ORF">GOP47_0015883</name>
</gene>
<dbReference type="EMBL" id="JABFUD020000015">
    <property type="protein sequence ID" value="KAI5069582.1"/>
    <property type="molecule type" value="Genomic_DNA"/>
</dbReference>
<feature type="region of interest" description="Disordered" evidence="1">
    <location>
        <begin position="1"/>
        <end position="28"/>
    </location>
</feature>
<evidence type="ECO:0000313" key="3">
    <source>
        <dbReference type="Proteomes" id="UP000886520"/>
    </source>
</evidence>